<keyword evidence="4" id="KW-1185">Reference proteome</keyword>
<sequence length="317" mass="34870">MEEREVWFRLVDQDGVAYKETNADAVDLSPSSTIRRLRDAVHAKNAGILQGIVPAQLLVYTNTAALNANTADNPTSLNSSRSLEESEEAENEDGLSLGADEAHALLVVVPKQYDMNPSYFIEPSIQRNVKNSIFRIMDTANANKAIAMVSVRATNNDQEVVIQLRVVYRNTGLDFAILQSNHQRPFMKPWPGNPVNLRGCNLVLASFRIDMDPYQLMYQNEVGFTPASGVTVSSDQSHLLYWCATFAGDSGAALVMKGEYLVGIHEEVINALPEHSKSGTRSSKRRKIDFARAVTVGGLAQICSALLVHTFVNAFNP</sequence>
<reference evidence="4" key="1">
    <citation type="submission" date="2014-09" db="EMBL/GenBank/DDBJ databases">
        <authorList>
            <person name="Sharma Rahul"/>
            <person name="Thines Marco"/>
        </authorList>
    </citation>
    <scope>NUCLEOTIDE SEQUENCE [LARGE SCALE GENOMIC DNA]</scope>
</reference>
<dbReference type="RefSeq" id="XP_024585919.1">
    <property type="nucleotide sequence ID" value="XM_024720751.1"/>
</dbReference>
<feature type="compositionally biased region" description="Low complexity" evidence="1">
    <location>
        <begin position="69"/>
        <end position="81"/>
    </location>
</feature>
<dbReference type="EMBL" id="CCYD01003077">
    <property type="protein sequence ID" value="CEG49550.1"/>
    <property type="molecule type" value="Genomic_DNA"/>
</dbReference>
<keyword evidence="2" id="KW-0812">Transmembrane</keyword>
<dbReference type="InterPro" id="IPR009003">
    <property type="entry name" value="Peptidase_S1_PA"/>
</dbReference>
<feature type="transmembrane region" description="Helical" evidence="2">
    <location>
        <begin position="290"/>
        <end position="312"/>
    </location>
</feature>
<dbReference type="OMA" id="WCATFAG"/>
<keyword evidence="2" id="KW-0472">Membrane</keyword>
<dbReference type="AlphaFoldDB" id="A0A0P1B647"/>
<evidence type="ECO:0000256" key="2">
    <source>
        <dbReference type="SAM" id="Phobius"/>
    </source>
</evidence>
<dbReference type="GeneID" id="36402363"/>
<name>A0A0P1B647_PLAHL</name>
<evidence type="ECO:0000313" key="3">
    <source>
        <dbReference type="EMBL" id="CEG49550.1"/>
    </source>
</evidence>
<dbReference type="SUPFAM" id="SSF50494">
    <property type="entry name" value="Trypsin-like serine proteases"/>
    <property type="match status" value="1"/>
</dbReference>
<protein>
    <submittedName>
        <fullName evidence="3">Trypsin-like cysteine/serine peptidase domain</fullName>
    </submittedName>
</protein>
<feature type="region of interest" description="Disordered" evidence="1">
    <location>
        <begin position="69"/>
        <end position="95"/>
    </location>
</feature>
<dbReference type="Proteomes" id="UP000054928">
    <property type="component" value="Unassembled WGS sequence"/>
</dbReference>
<dbReference type="OrthoDB" id="125026at2759"/>
<keyword evidence="2" id="KW-1133">Transmembrane helix</keyword>
<proteinExistence type="predicted"/>
<evidence type="ECO:0000256" key="1">
    <source>
        <dbReference type="SAM" id="MobiDB-lite"/>
    </source>
</evidence>
<organism evidence="3 4">
    <name type="scientific">Plasmopara halstedii</name>
    <name type="common">Downy mildew of sunflower</name>
    <dbReference type="NCBI Taxonomy" id="4781"/>
    <lineage>
        <taxon>Eukaryota</taxon>
        <taxon>Sar</taxon>
        <taxon>Stramenopiles</taxon>
        <taxon>Oomycota</taxon>
        <taxon>Peronosporomycetes</taxon>
        <taxon>Peronosporales</taxon>
        <taxon>Peronosporaceae</taxon>
        <taxon>Plasmopara</taxon>
    </lineage>
</organism>
<evidence type="ECO:0000313" key="4">
    <source>
        <dbReference type="Proteomes" id="UP000054928"/>
    </source>
</evidence>
<accession>A0A0P1B647</accession>